<evidence type="ECO:0000256" key="2">
    <source>
        <dbReference type="ARBA" id="ARBA00023251"/>
    </source>
</evidence>
<sequence>MTHNIPDAIRRQVDAASALIRQIFQGNLVAIHLYGSAVEGGLKPQSDIDLLVTIRQPLDMQQRKKLMQDLLAISAPPGVCVRYRALEVTVVLFSQIVPWRFPPAREMQFGEWLREDICAGVYEPAQVDPDLSILLTQARRASVPLFGEPAERLFNVIPFSDIVQTFRHILDMWQKPADLEGDERNIILALARIWYSVVTGNIVAKDEAASWLIPQLPTEHAATLQAARAEYLGLTKENWAACMPSVERFVFYAKKQITDRLNSFIQ</sequence>
<evidence type="ECO:0000256" key="1">
    <source>
        <dbReference type="ARBA" id="ARBA00022679"/>
    </source>
</evidence>
<keyword evidence="11" id="KW-1185">Reference proteome</keyword>
<dbReference type="InterPro" id="IPR041633">
    <property type="entry name" value="Polbeta"/>
</dbReference>
<dbReference type="GO" id="GO:0009012">
    <property type="term" value="F:aminoglycoside 3''-adenylyltransferase activity"/>
    <property type="evidence" value="ECO:0007669"/>
    <property type="project" value="UniProtKB-EC"/>
</dbReference>
<keyword evidence="2 7" id="KW-0046">Antibiotic resistance</keyword>
<proteinExistence type="predicted"/>
<gene>
    <name evidence="10" type="primary">ant1_1</name>
    <name evidence="10" type="ORF">GHA_03604</name>
</gene>
<name>A0ABM8MLR9_9ENTR</name>
<dbReference type="PIRSF" id="PIRSF000819">
    <property type="entry name" value="Streptomycin_3-adenylyltransf"/>
    <property type="match status" value="1"/>
</dbReference>
<evidence type="ECO:0000313" key="11">
    <source>
        <dbReference type="Proteomes" id="UP000835792"/>
    </source>
</evidence>
<feature type="domain" description="Adenylyltransferase AadA C-terminal" evidence="8">
    <location>
        <begin position="153"/>
        <end position="255"/>
    </location>
</feature>
<dbReference type="RefSeq" id="WP_048212179.1">
    <property type="nucleotide sequence ID" value="NZ_CAHPRB010000013.1"/>
</dbReference>
<reference evidence="10" key="1">
    <citation type="submission" date="2020-05" db="EMBL/GenBank/DDBJ databases">
        <authorList>
            <person name="Delgado-Blas J."/>
        </authorList>
    </citation>
    <scope>NUCLEOTIDE SEQUENCE</scope>
    <source>
        <strain evidence="10">BB1468</strain>
    </source>
</reference>
<evidence type="ECO:0000256" key="4">
    <source>
        <dbReference type="ARBA" id="ARBA00035252"/>
    </source>
</evidence>
<dbReference type="InterPro" id="IPR025184">
    <property type="entry name" value="AadA_C"/>
</dbReference>
<dbReference type="EMBL" id="CAHPRB010000013">
    <property type="protein sequence ID" value="CAB5591149.1"/>
    <property type="molecule type" value="Genomic_DNA"/>
</dbReference>
<dbReference type="EC" id="2.7.7.47" evidence="3 7"/>
<keyword evidence="7" id="KW-0547">Nucleotide-binding</keyword>
<evidence type="ECO:0000256" key="6">
    <source>
        <dbReference type="ARBA" id="ARBA00048566"/>
    </source>
</evidence>
<evidence type="ECO:0000313" key="10">
    <source>
        <dbReference type="EMBL" id="CAB5591149.1"/>
    </source>
</evidence>
<organism evidence="10 11">
    <name type="scientific">Citrobacter youngae</name>
    <dbReference type="NCBI Taxonomy" id="133448"/>
    <lineage>
        <taxon>Bacteria</taxon>
        <taxon>Pseudomonadati</taxon>
        <taxon>Pseudomonadota</taxon>
        <taxon>Gammaproteobacteria</taxon>
        <taxon>Enterobacterales</taxon>
        <taxon>Enterobacteriaceae</taxon>
        <taxon>Citrobacter</taxon>
        <taxon>Citrobacter freundii complex</taxon>
    </lineage>
</organism>
<dbReference type="Gene3D" id="3.30.460.10">
    <property type="entry name" value="Beta Polymerase, domain 2"/>
    <property type="match status" value="1"/>
</dbReference>
<protein>
    <recommendedName>
        <fullName evidence="4 7">Aminoglycoside (3'') (9) adenylyltransferase</fullName>
        <ecNumber evidence="3 7">2.7.7.47</ecNumber>
    </recommendedName>
</protein>
<dbReference type="SUPFAM" id="SSF81301">
    <property type="entry name" value="Nucleotidyltransferase"/>
    <property type="match status" value="1"/>
</dbReference>
<evidence type="ECO:0000256" key="5">
    <source>
        <dbReference type="ARBA" id="ARBA00047831"/>
    </source>
</evidence>
<feature type="domain" description="Polymerase beta nucleotidyltransferase" evidence="9">
    <location>
        <begin position="20"/>
        <end position="73"/>
    </location>
</feature>
<comment type="catalytic activity">
    <reaction evidence="5 7">
        <text>spectinomycin + ATP = 9-O-adenylylspectinomycin + diphosphate</text>
        <dbReference type="Rhea" id="RHEA:63228"/>
        <dbReference type="ChEBI" id="CHEBI:30616"/>
        <dbReference type="ChEBI" id="CHEBI:33019"/>
        <dbReference type="ChEBI" id="CHEBI:146260"/>
        <dbReference type="ChEBI" id="CHEBI:146261"/>
    </reaction>
</comment>
<keyword evidence="1 7" id="KW-0808">Transferase</keyword>
<comment type="caution">
    <text evidence="10">The sequence shown here is derived from an EMBL/GenBank/DDBJ whole genome shotgun (WGS) entry which is preliminary data.</text>
</comment>
<evidence type="ECO:0000256" key="3">
    <source>
        <dbReference type="ARBA" id="ARBA00035126"/>
    </source>
</evidence>
<evidence type="ECO:0000256" key="7">
    <source>
        <dbReference type="PIRNR" id="PIRNR000819"/>
    </source>
</evidence>
<dbReference type="NCBIfam" id="NF010309">
    <property type="entry name" value="PRK13746.1"/>
    <property type="match status" value="1"/>
</dbReference>
<accession>A0ABM8MLR9</accession>
<dbReference type="CDD" id="cd05403">
    <property type="entry name" value="NT_KNTase_like"/>
    <property type="match status" value="1"/>
</dbReference>
<keyword evidence="7 10" id="KW-0548">Nucleotidyltransferase</keyword>
<dbReference type="Pfam" id="PF18765">
    <property type="entry name" value="Polbeta"/>
    <property type="match status" value="1"/>
</dbReference>
<dbReference type="Pfam" id="PF13427">
    <property type="entry name" value="AadA_C"/>
    <property type="match status" value="1"/>
</dbReference>
<keyword evidence="7" id="KW-0067">ATP-binding</keyword>
<dbReference type="Proteomes" id="UP000835792">
    <property type="component" value="Unassembled WGS sequence"/>
</dbReference>
<evidence type="ECO:0000259" key="8">
    <source>
        <dbReference type="Pfam" id="PF13427"/>
    </source>
</evidence>
<comment type="catalytic activity">
    <reaction evidence="6 7">
        <text>streptomycin + ATP = 3''-O-adenylylstreptomycin + diphosphate</text>
        <dbReference type="Rhea" id="RHEA:20245"/>
        <dbReference type="ChEBI" id="CHEBI:30616"/>
        <dbReference type="ChEBI" id="CHEBI:33019"/>
        <dbReference type="ChEBI" id="CHEBI:58007"/>
        <dbReference type="ChEBI" id="CHEBI:58605"/>
        <dbReference type="EC" id="2.7.7.47"/>
    </reaction>
</comment>
<dbReference type="InterPro" id="IPR043519">
    <property type="entry name" value="NT_sf"/>
</dbReference>
<dbReference type="InterPro" id="IPR024172">
    <property type="entry name" value="AadA/Aad9"/>
</dbReference>
<evidence type="ECO:0000259" key="9">
    <source>
        <dbReference type="Pfam" id="PF18765"/>
    </source>
</evidence>